<dbReference type="InterPro" id="IPR052707">
    <property type="entry name" value="OsmC_Ohr_Peroxiredoxin"/>
</dbReference>
<gene>
    <name evidence="1" type="ORF">GCM10022281_09890</name>
</gene>
<evidence type="ECO:0000313" key="1">
    <source>
        <dbReference type="EMBL" id="GAA4032259.1"/>
    </source>
</evidence>
<dbReference type="PANTHER" id="PTHR42830:SF1">
    <property type="entry name" value="OSMOTICALLY INDUCIBLE FAMILY PROTEIN"/>
    <property type="match status" value="1"/>
</dbReference>
<dbReference type="Gene3D" id="3.30.300.20">
    <property type="match status" value="1"/>
</dbReference>
<organism evidence="1 2">
    <name type="scientific">Sphingomonas rosea</name>
    <dbReference type="NCBI Taxonomy" id="335605"/>
    <lineage>
        <taxon>Bacteria</taxon>
        <taxon>Pseudomonadati</taxon>
        <taxon>Pseudomonadota</taxon>
        <taxon>Alphaproteobacteria</taxon>
        <taxon>Sphingomonadales</taxon>
        <taxon>Sphingomonadaceae</taxon>
        <taxon>Sphingomonas</taxon>
    </lineage>
</organism>
<dbReference type="PANTHER" id="PTHR42830">
    <property type="entry name" value="OSMOTICALLY INDUCIBLE FAMILY PROTEIN"/>
    <property type="match status" value="1"/>
</dbReference>
<evidence type="ECO:0000313" key="2">
    <source>
        <dbReference type="Proteomes" id="UP001424459"/>
    </source>
</evidence>
<reference evidence="2" key="1">
    <citation type="journal article" date="2019" name="Int. J. Syst. Evol. Microbiol.">
        <title>The Global Catalogue of Microorganisms (GCM) 10K type strain sequencing project: providing services to taxonomists for standard genome sequencing and annotation.</title>
        <authorList>
            <consortium name="The Broad Institute Genomics Platform"/>
            <consortium name="The Broad Institute Genome Sequencing Center for Infectious Disease"/>
            <person name="Wu L."/>
            <person name="Ma J."/>
        </authorList>
    </citation>
    <scope>NUCLEOTIDE SEQUENCE [LARGE SCALE GENOMIC DNA]</scope>
    <source>
        <strain evidence="2">JCM 17564</strain>
    </source>
</reference>
<dbReference type="InterPro" id="IPR015946">
    <property type="entry name" value="KH_dom-like_a/b"/>
</dbReference>
<dbReference type="Proteomes" id="UP001424459">
    <property type="component" value="Unassembled WGS sequence"/>
</dbReference>
<dbReference type="InterPro" id="IPR036102">
    <property type="entry name" value="OsmC/Ohrsf"/>
</dbReference>
<protein>
    <submittedName>
        <fullName evidence="1">OsmC family protein</fullName>
    </submittedName>
</protein>
<dbReference type="SUPFAM" id="SSF82784">
    <property type="entry name" value="OsmC-like"/>
    <property type="match status" value="1"/>
</dbReference>
<dbReference type="RefSeq" id="WP_344695918.1">
    <property type="nucleotide sequence ID" value="NZ_BAABBR010000001.1"/>
</dbReference>
<accession>A0ABP7TWC0</accession>
<dbReference type="InterPro" id="IPR019904">
    <property type="entry name" value="Peroxiredoxin_OsmC"/>
</dbReference>
<dbReference type="InterPro" id="IPR003718">
    <property type="entry name" value="OsmC/Ohr_fam"/>
</dbReference>
<comment type="caution">
    <text evidence="1">The sequence shown here is derived from an EMBL/GenBank/DDBJ whole genome shotgun (WGS) entry which is preliminary data.</text>
</comment>
<proteinExistence type="predicted"/>
<sequence length="146" mass="15504">MITRSATARYEGLGKTGKGWVSTQSKVLDQSRYGFNTRFEGEPGTNPEELIAAAHASCFTMALSFALAGAGHSEGTLETEAKVKLDQDGAGFKVSRSDLKLVASVPGIEEAELRRLAEEAKANCPISKLLNAEMELEVEVKAAATA</sequence>
<dbReference type="EMBL" id="BAABBR010000001">
    <property type="protein sequence ID" value="GAA4032259.1"/>
    <property type="molecule type" value="Genomic_DNA"/>
</dbReference>
<name>A0ABP7TWC0_9SPHN</name>
<dbReference type="Pfam" id="PF02566">
    <property type="entry name" value="OsmC"/>
    <property type="match status" value="1"/>
</dbReference>
<dbReference type="NCBIfam" id="TIGR03562">
    <property type="entry name" value="osmo_induc_OsmC"/>
    <property type="match status" value="1"/>
</dbReference>
<keyword evidence="2" id="KW-1185">Reference proteome</keyword>